<dbReference type="Proteomes" id="UP000601435">
    <property type="component" value="Unassembled WGS sequence"/>
</dbReference>
<dbReference type="EMBL" id="CAJNJA010028750">
    <property type="protein sequence ID" value="CAE7611017.1"/>
    <property type="molecule type" value="Genomic_DNA"/>
</dbReference>
<protein>
    <submittedName>
        <fullName evidence="1">Uncharacterized protein</fullName>
    </submittedName>
</protein>
<accession>A0A812VCA5</accession>
<gene>
    <name evidence="1" type="ORF">SNEC2469_LOCUS17381</name>
</gene>
<keyword evidence="2" id="KW-1185">Reference proteome</keyword>
<reference evidence="1" key="1">
    <citation type="submission" date="2021-02" db="EMBL/GenBank/DDBJ databases">
        <authorList>
            <person name="Dougan E. K."/>
            <person name="Rhodes N."/>
            <person name="Thang M."/>
            <person name="Chan C."/>
        </authorList>
    </citation>
    <scope>NUCLEOTIDE SEQUENCE</scope>
</reference>
<organism evidence="1 2">
    <name type="scientific">Symbiodinium necroappetens</name>
    <dbReference type="NCBI Taxonomy" id="1628268"/>
    <lineage>
        <taxon>Eukaryota</taxon>
        <taxon>Sar</taxon>
        <taxon>Alveolata</taxon>
        <taxon>Dinophyceae</taxon>
        <taxon>Suessiales</taxon>
        <taxon>Symbiodiniaceae</taxon>
        <taxon>Symbiodinium</taxon>
    </lineage>
</organism>
<dbReference type="AlphaFoldDB" id="A0A812VCA5"/>
<comment type="caution">
    <text evidence="1">The sequence shown here is derived from an EMBL/GenBank/DDBJ whole genome shotgun (WGS) entry which is preliminary data.</text>
</comment>
<name>A0A812VCA5_9DINO</name>
<proteinExistence type="predicted"/>
<dbReference type="OrthoDB" id="410104at2759"/>
<sequence length="278" mass="31500">MALTKELDLVQTISLDGHQSVREQRDLLWLFWRYLLQLSQGEVRLMDTCKSSAPEVLPAAVPANAPSLSSWLSLDPGPFSNWGLPSPDRAWLLAASWPPWFTLPLWSWLQGSCWSQYCYKSRTPHGTSYIELLLDFVFTAGICPPASLEAAGQMPEAPEDLTEPVAVRQMINCFVQAVRQLERLSRHKVWPLRRKKVFALRALGFEEPRIGVESRLQLSRPMELGSMLLRTLHEGSAQAIVDFVRGLGKKPHPDISLQKTWQRQTASDRAKIGRMLTK</sequence>
<evidence type="ECO:0000313" key="1">
    <source>
        <dbReference type="EMBL" id="CAE7611017.1"/>
    </source>
</evidence>
<evidence type="ECO:0000313" key="2">
    <source>
        <dbReference type="Proteomes" id="UP000601435"/>
    </source>
</evidence>